<evidence type="ECO:0000256" key="1">
    <source>
        <dbReference type="ARBA" id="ARBA00009347"/>
    </source>
</evidence>
<dbReference type="Gene3D" id="2.40.110.20">
    <property type="match status" value="1"/>
</dbReference>
<dbReference type="InterPro" id="IPR041504">
    <property type="entry name" value="AidB_N"/>
</dbReference>
<accession>A0ABM4CP94</accession>
<evidence type="ECO:0000256" key="3">
    <source>
        <dbReference type="ARBA" id="ARBA00022827"/>
    </source>
</evidence>
<dbReference type="Proteomes" id="UP001652625">
    <property type="component" value="Chromosome 10"/>
</dbReference>
<feature type="domain" description="Acyl-CoA dehydrogenase 11-like C-terminal" evidence="8">
    <location>
        <begin position="474"/>
        <end position="584"/>
    </location>
</feature>
<name>A0ABM4CP94_HYDVU</name>
<dbReference type="Pfam" id="PF22217">
    <property type="entry name" value="ACDH-11_C"/>
    <property type="match status" value="1"/>
</dbReference>
<dbReference type="Pfam" id="PF18158">
    <property type="entry name" value="AidB_N"/>
    <property type="match status" value="1"/>
</dbReference>
<dbReference type="InterPro" id="IPR006091">
    <property type="entry name" value="Acyl-CoA_Oxase/DH_mid-dom"/>
</dbReference>
<keyword evidence="4" id="KW-0560">Oxidoreductase</keyword>
<dbReference type="SUPFAM" id="SSF47203">
    <property type="entry name" value="Acyl-CoA dehydrogenase C-terminal domain-like"/>
    <property type="match status" value="1"/>
</dbReference>
<evidence type="ECO:0000313" key="10">
    <source>
        <dbReference type="RefSeq" id="XP_065663665.1"/>
    </source>
</evidence>
<feature type="domain" description="Acyl-CoA oxidase/dehydrogenase middle" evidence="6">
    <location>
        <begin position="201"/>
        <end position="300"/>
    </location>
</feature>
<dbReference type="InterPro" id="IPR009075">
    <property type="entry name" value="AcylCo_DH/oxidase_C"/>
</dbReference>
<dbReference type="InterPro" id="IPR009100">
    <property type="entry name" value="AcylCoA_DH/oxidase_NM_dom_sf"/>
</dbReference>
<dbReference type="PANTHER" id="PTHR42707">
    <property type="entry name" value="ACYL-COA DEHYDROGENASE"/>
    <property type="match status" value="1"/>
</dbReference>
<evidence type="ECO:0000256" key="2">
    <source>
        <dbReference type="ARBA" id="ARBA00022630"/>
    </source>
</evidence>
<evidence type="ECO:0000259" key="8">
    <source>
        <dbReference type="Pfam" id="PF22217"/>
    </source>
</evidence>
<evidence type="ECO:0000259" key="6">
    <source>
        <dbReference type="Pfam" id="PF02770"/>
    </source>
</evidence>
<dbReference type="Pfam" id="PF02770">
    <property type="entry name" value="Acyl-CoA_dh_M"/>
    <property type="match status" value="1"/>
</dbReference>
<dbReference type="InterPro" id="IPR036250">
    <property type="entry name" value="AcylCo_DH-like_C"/>
</dbReference>
<comment type="cofactor">
    <cofactor evidence="4">
        <name>FAD</name>
        <dbReference type="ChEBI" id="CHEBI:57692"/>
    </cofactor>
</comment>
<dbReference type="SUPFAM" id="SSF56645">
    <property type="entry name" value="Acyl-CoA dehydrogenase NM domain-like"/>
    <property type="match status" value="1"/>
</dbReference>
<reference evidence="10" key="1">
    <citation type="submission" date="2025-08" db="UniProtKB">
        <authorList>
            <consortium name="RefSeq"/>
        </authorList>
    </citation>
    <scope>IDENTIFICATION</scope>
</reference>
<comment type="similarity">
    <text evidence="1 4">Belongs to the acyl-CoA dehydrogenase family.</text>
</comment>
<keyword evidence="9" id="KW-1185">Reference proteome</keyword>
<dbReference type="InterPro" id="IPR052904">
    <property type="entry name" value="Acyl-CoA_dehydrogenase-like"/>
</dbReference>
<evidence type="ECO:0000259" key="5">
    <source>
        <dbReference type="Pfam" id="PF00441"/>
    </source>
</evidence>
<evidence type="ECO:0000313" key="9">
    <source>
        <dbReference type="Proteomes" id="UP001652625"/>
    </source>
</evidence>
<dbReference type="GeneID" id="101239216"/>
<sequence length="587" mass="65868">MHSVKRKLLNVCNKLHLKRTLKYHGDFTSSKTGRFVQEKPFLGNQYLDDPLLQNYLAKYLPPEVFNLVDKDLKLLGAAVAGYILHHHENVCSFEPQLIQYDAWGKRIDKLVMHPSWNALHDICAEEGLVSIPYVSKLDKWGRLYQAAKLYLFSPSSGLYSCPIAMTDGAASILKARPEQPFKDAYEKLISNNPNLFWTSGQWMTEKKGGSDVVNSTETIAVPQSDGTFKLHGFKWFTSATDANISLTLAKIVEDGIYQPNLTLFYLETKTAAGELNGISIEKLKKKLGTRQMPTAELILSGSKAYKLSDGRGIASIAPMLTITRLHNSVSSVSIMRRLLNLANDYSKKRESFGKKLIEHPLHALTLEKMEVEQQAAFFFLMRVFTLFGLIESGAANNEEKLLLRILVPLLKLYTGKQVVSVISEALECFGGHGYLEDTGLPVYLRDAQVLSIWEGTTNVLSLDVLRSIHKTKGEVLKTFIYDVQRNLTPSSNKSDVLQNAKSILVNSFDNLKGYINSVQFKQELFSEVTARDLSYSLARVYMGSLLYNEAATMHVDSKSSVNLIKIAYRWIAGQDLIPVVTADKLNY</sequence>
<dbReference type="RefSeq" id="XP_065663665.1">
    <property type="nucleotide sequence ID" value="XM_065807593.1"/>
</dbReference>
<keyword evidence="2 4" id="KW-0285">Flavoprotein</keyword>
<dbReference type="Gene3D" id="6.10.250.600">
    <property type="match status" value="1"/>
</dbReference>
<evidence type="ECO:0000256" key="4">
    <source>
        <dbReference type="RuleBase" id="RU362125"/>
    </source>
</evidence>
<evidence type="ECO:0000259" key="7">
    <source>
        <dbReference type="Pfam" id="PF18158"/>
    </source>
</evidence>
<keyword evidence="3 4" id="KW-0274">FAD</keyword>
<dbReference type="InterPro" id="IPR053998">
    <property type="entry name" value="ACDH-11_C"/>
</dbReference>
<organism evidence="9 10">
    <name type="scientific">Hydra vulgaris</name>
    <name type="common">Hydra</name>
    <name type="synonym">Hydra attenuata</name>
    <dbReference type="NCBI Taxonomy" id="6087"/>
    <lineage>
        <taxon>Eukaryota</taxon>
        <taxon>Metazoa</taxon>
        <taxon>Cnidaria</taxon>
        <taxon>Hydrozoa</taxon>
        <taxon>Hydroidolina</taxon>
        <taxon>Anthoathecata</taxon>
        <taxon>Aplanulata</taxon>
        <taxon>Hydridae</taxon>
        <taxon>Hydra</taxon>
    </lineage>
</organism>
<dbReference type="Gene3D" id="1.20.140.10">
    <property type="entry name" value="Butyryl-CoA Dehydrogenase, subunit A, domain 3"/>
    <property type="match status" value="1"/>
</dbReference>
<feature type="domain" description="Adaptive response protein AidB N-terminal" evidence="7">
    <location>
        <begin position="44"/>
        <end position="190"/>
    </location>
</feature>
<proteinExistence type="inferred from homology"/>
<dbReference type="PANTHER" id="PTHR42707:SF2">
    <property type="entry name" value="ACD11 DEHYDROGENASE"/>
    <property type="match status" value="1"/>
</dbReference>
<gene>
    <name evidence="10" type="primary">LOC101239216</name>
</gene>
<protein>
    <submittedName>
        <fullName evidence="10">Acyl-CoA dehydrogenase family member 11 isoform X3</fullName>
    </submittedName>
</protein>
<dbReference type="Pfam" id="PF00441">
    <property type="entry name" value="Acyl-CoA_dh_1"/>
    <property type="match status" value="1"/>
</dbReference>
<feature type="domain" description="Acyl-CoA dehydrogenase/oxidase C-terminal" evidence="5">
    <location>
        <begin position="310"/>
        <end position="468"/>
    </location>
</feature>